<sequence>MAAVTALLAVLAHFHSSVGIAPYSIVLTTTVLFWIAQATSWNLLSGYAGYFSFGQGAYVGVGAYSMAVLTGRHDVGFLWSIPIGGLLGGVLALAVGAVAFRLGSLRGEIFALLTLAVPFLLATFARINMDIDGGQGTVIALPAYPQWVGDAQHMLFYLSLAVAALAVAVALAVHGSRYGHGLAAVHDAEDAAEVLGVPTFRYKMVAIVLGGVLGGMGGAVFAMQIGFVAVESVFGLTIPLFVIVISVLGGRRHWLGPVIGAVLVVVLQDRLSAGGLESLENIVMGALLVGLVIVAPDGLYGRLRARPWLALGAFAVVLIGMSLTGYWAELDALLYAMFAAAIVATLADRFLAQPTPKSPDATFSPTRVAADRSGRTPQPAARAAGAADAGATEVAQLPLLHAAEALPGLAEAAPQAGEARAAEAVVGLGEAAPQAGEARAAEAVVGLGEAAARGRALVSCVGVTRDFGGVRALDGVSLQVFPAEIVGLVGPNGSGKTTLVNLLCGALQPTRGTVAIGGRPIGGLAPHRVAHTGVARTYQIPRPFESMTVRDNVAMAVMFGRTGASLSQARSKAQQHLATVHLGHLADVRPGSLNLHQRQLLEMARAIAAEPVVLLLDEALAGLNPAEIDDAVAVIRRIHATGISIVVVEHLLRVLNQLSTRIVVLDRGAVIADGDPAQVLSDPAVVRAYLGRQRA</sequence>
<keyword evidence="7 10" id="KW-1133">Transmembrane helix</keyword>
<evidence type="ECO:0000259" key="11">
    <source>
        <dbReference type="PROSITE" id="PS50893"/>
    </source>
</evidence>
<feature type="transmembrane region" description="Helical" evidence="10">
    <location>
        <begin position="233"/>
        <end position="250"/>
    </location>
</feature>
<dbReference type="CDD" id="cd03219">
    <property type="entry name" value="ABC_Mj1267_LivG_branched"/>
    <property type="match status" value="1"/>
</dbReference>
<feature type="transmembrane region" description="Helical" evidence="10">
    <location>
        <begin position="154"/>
        <end position="173"/>
    </location>
</feature>
<dbReference type="GO" id="GO:0005304">
    <property type="term" value="F:L-valine transmembrane transporter activity"/>
    <property type="evidence" value="ECO:0007669"/>
    <property type="project" value="TreeGrafter"/>
</dbReference>
<dbReference type="PANTHER" id="PTHR45772:SF7">
    <property type="entry name" value="AMINO ACID ABC TRANSPORTER ATP-BINDING PROTEIN"/>
    <property type="match status" value="1"/>
</dbReference>
<keyword evidence="4 10" id="KW-0812">Transmembrane</keyword>
<keyword evidence="8 10" id="KW-0472">Membrane</keyword>
<dbReference type="EMBL" id="BONY01000015">
    <property type="protein sequence ID" value="GIH04885.1"/>
    <property type="molecule type" value="Genomic_DNA"/>
</dbReference>
<feature type="transmembrane region" description="Helical" evidence="10">
    <location>
        <begin position="51"/>
        <end position="71"/>
    </location>
</feature>
<dbReference type="GO" id="GO:0042941">
    <property type="term" value="P:D-alanine transmembrane transport"/>
    <property type="evidence" value="ECO:0007669"/>
    <property type="project" value="TreeGrafter"/>
</dbReference>
<dbReference type="GO" id="GO:0015188">
    <property type="term" value="F:L-isoleucine transmembrane transporter activity"/>
    <property type="evidence" value="ECO:0007669"/>
    <property type="project" value="TreeGrafter"/>
</dbReference>
<dbReference type="CDD" id="cd06581">
    <property type="entry name" value="TM_PBP1_LivM_like"/>
    <property type="match status" value="1"/>
</dbReference>
<dbReference type="InterPro" id="IPR051120">
    <property type="entry name" value="ABC_AA/LPS_Transport"/>
</dbReference>
<evidence type="ECO:0000256" key="2">
    <source>
        <dbReference type="ARBA" id="ARBA00022448"/>
    </source>
</evidence>
<evidence type="ECO:0000256" key="3">
    <source>
        <dbReference type="ARBA" id="ARBA00022475"/>
    </source>
</evidence>
<dbReference type="GO" id="GO:0016887">
    <property type="term" value="F:ATP hydrolysis activity"/>
    <property type="evidence" value="ECO:0007669"/>
    <property type="project" value="InterPro"/>
</dbReference>
<dbReference type="Gene3D" id="3.40.50.300">
    <property type="entry name" value="P-loop containing nucleotide triphosphate hydrolases"/>
    <property type="match status" value="1"/>
</dbReference>
<feature type="transmembrane region" description="Helical" evidence="10">
    <location>
        <begin position="205"/>
        <end position="227"/>
    </location>
</feature>
<feature type="domain" description="ABC transporter" evidence="11">
    <location>
        <begin position="458"/>
        <end position="692"/>
    </location>
</feature>
<dbReference type="GO" id="GO:0015808">
    <property type="term" value="P:L-alanine transport"/>
    <property type="evidence" value="ECO:0007669"/>
    <property type="project" value="TreeGrafter"/>
</dbReference>
<dbReference type="GO" id="GO:0005524">
    <property type="term" value="F:ATP binding"/>
    <property type="evidence" value="ECO:0007669"/>
    <property type="project" value="UniProtKB-KW"/>
</dbReference>
<evidence type="ECO:0000313" key="12">
    <source>
        <dbReference type="EMBL" id="GIH04885.1"/>
    </source>
</evidence>
<dbReference type="SUPFAM" id="SSF52540">
    <property type="entry name" value="P-loop containing nucleoside triphosphate hydrolases"/>
    <property type="match status" value="1"/>
</dbReference>
<comment type="subcellular location">
    <subcellularLocation>
        <location evidence="1">Cell membrane</location>
        <topology evidence="1">Multi-pass membrane protein</topology>
    </subcellularLocation>
</comment>
<reference evidence="12" key="1">
    <citation type="submission" date="2021-01" db="EMBL/GenBank/DDBJ databases">
        <title>Whole genome shotgun sequence of Rhizocola hellebori NBRC 109834.</title>
        <authorList>
            <person name="Komaki H."/>
            <person name="Tamura T."/>
        </authorList>
    </citation>
    <scope>NUCLEOTIDE SEQUENCE</scope>
    <source>
        <strain evidence="12">NBRC 109834</strain>
    </source>
</reference>
<dbReference type="Pfam" id="PF12399">
    <property type="entry name" value="BCA_ABC_TP_C"/>
    <property type="match status" value="1"/>
</dbReference>
<evidence type="ECO:0000256" key="1">
    <source>
        <dbReference type="ARBA" id="ARBA00004651"/>
    </source>
</evidence>
<evidence type="ECO:0000256" key="6">
    <source>
        <dbReference type="ARBA" id="ARBA00022840"/>
    </source>
</evidence>
<proteinExistence type="predicted"/>
<keyword evidence="13" id="KW-1185">Reference proteome</keyword>
<dbReference type="Pfam" id="PF02653">
    <property type="entry name" value="BPD_transp_2"/>
    <property type="match status" value="1"/>
</dbReference>
<dbReference type="AlphaFoldDB" id="A0A8J3VFW3"/>
<dbReference type="Pfam" id="PF00005">
    <property type="entry name" value="ABC_tran"/>
    <property type="match status" value="1"/>
</dbReference>
<evidence type="ECO:0000256" key="5">
    <source>
        <dbReference type="ARBA" id="ARBA00022741"/>
    </source>
</evidence>
<dbReference type="InterPro" id="IPR043428">
    <property type="entry name" value="LivM-like"/>
</dbReference>
<evidence type="ECO:0000256" key="4">
    <source>
        <dbReference type="ARBA" id="ARBA00022692"/>
    </source>
</evidence>
<dbReference type="PROSITE" id="PS50893">
    <property type="entry name" value="ABC_TRANSPORTER_2"/>
    <property type="match status" value="1"/>
</dbReference>
<comment type="caution">
    <text evidence="12">The sequence shown here is derived from an EMBL/GenBank/DDBJ whole genome shotgun (WGS) entry which is preliminary data.</text>
</comment>
<keyword evidence="6" id="KW-0067">ATP-binding</keyword>
<accession>A0A8J3VFW3</accession>
<dbReference type="InterPro" id="IPR027417">
    <property type="entry name" value="P-loop_NTPase"/>
</dbReference>
<dbReference type="Proteomes" id="UP000612899">
    <property type="component" value="Unassembled WGS sequence"/>
</dbReference>
<gene>
    <name evidence="12" type="ORF">Rhe02_29520</name>
</gene>
<dbReference type="GO" id="GO:1903805">
    <property type="term" value="P:L-valine import across plasma membrane"/>
    <property type="evidence" value="ECO:0007669"/>
    <property type="project" value="TreeGrafter"/>
</dbReference>
<dbReference type="GO" id="GO:0005886">
    <property type="term" value="C:plasma membrane"/>
    <property type="evidence" value="ECO:0007669"/>
    <property type="project" value="UniProtKB-SubCell"/>
</dbReference>
<dbReference type="InterPro" id="IPR003593">
    <property type="entry name" value="AAA+_ATPase"/>
</dbReference>
<keyword evidence="5" id="KW-0547">Nucleotide-binding</keyword>
<name>A0A8J3VFW3_9ACTN</name>
<dbReference type="InterPro" id="IPR001851">
    <property type="entry name" value="ABC_transp_permease"/>
</dbReference>
<feature type="transmembrane region" description="Helical" evidence="10">
    <location>
        <begin position="77"/>
        <end position="102"/>
    </location>
</feature>
<evidence type="ECO:0000256" key="9">
    <source>
        <dbReference type="SAM" id="MobiDB-lite"/>
    </source>
</evidence>
<dbReference type="PANTHER" id="PTHR45772">
    <property type="entry name" value="CONSERVED COMPONENT OF ABC TRANSPORTER FOR NATURAL AMINO ACIDS-RELATED"/>
    <property type="match status" value="1"/>
</dbReference>
<feature type="transmembrane region" description="Helical" evidence="10">
    <location>
        <begin position="257"/>
        <end position="276"/>
    </location>
</feature>
<keyword evidence="3" id="KW-1003">Cell membrane</keyword>
<dbReference type="InterPro" id="IPR003439">
    <property type="entry name" value="ABC_transporter-like_ATP-bd"/>
</dbReference>
<dbReference type="SMART" id="SM00382">
    <property type="entry name" value="AAA"/>
    <property type="match status" value="1"/>
</dbReference>
<feature type="transmembrane region" description="Helical" evidence="10">
    <location>
        <begin position="109"/>
        <end position="127"/>
    </location>
</feature>
<organism evidence="12 13">
    <name type="scientific">Rhizocola hellebori</name>
    <dbReference type="NCBI Taxonomy" id="1392758"/>
    <lineage>
        <taxon>Bacteria</taxon>
        <taxon>Bacillati</taxon>
        <taxon>Actinomycetota</taxon>
        <taxon>Actinomycetes</taxon>
        <taxon>Micromonosporales</taxon>
        <taxon>Micromonosporaceae</taxon>
        <taxon>Rhizocola</taxon>
    </lineage>
</organism>
<feature type="transmembrane region" description="Helical" evidence="10">
    <location>
        <begin position="308"/>
        <end position="327"/>
    </location>
</feature>
<evidence type="ECO:0000313" key="13">
    <source>
        <dbReference type="Proteomes" id="UP000612899"/>
    </source>
</evidence>
<dbReference type="GO" id="GO:1903806">
    <property type="term" value="P:L-isoleucine import across plasma membrane"/>
    <property type="evidence" value="ECO:0007669"/>
    <property type="project" value="TreeGrafter"/>
</dbReference>
<evidence type="ECO:0000256" key="7">
    <source>
        <dbReference type="ARBA" id="ARBA00022989"/>
    </source>
</evidence>
<dbReference type="InterPro" id="IPR032823">
    <property type="entry name" value="BCA_ABC_TP_C"/>
</dbReference>
<keyword evidence="2" id="KW-0813">Transport</keyword>
<evidence type="ECO:0000256" key="10">
    <source>
        <dbReference type="SAM" id="Phobius"/>
    </source>
</evidence>
<feature type="region of interest" description="Disordered" evidence="9">
    <location>
        <begin position="355"/>
        <end position="385"/>
    </location>
</feature>
<feature type="transmembrane region" description="Helical" evidence="10">
    <location>
        <begin position="282"/>
        <end position="301"/>
    </location>
</feature>
<evidence type="ECO:0000256" key="8">
    <source>
        <dbReference type="ARBA" id="ARBA00023136"/>
    </source>
</evidence>
<protein>
    <recommendedName>
        <fullName evidence="11">ABC transporter domain-containing protein</fullName>
    </recommendedName>
</protein>
<dbReference type="GO" id="GO:0015192">
    <property type="term" value="F:L-phenylalanine transmembrane transporter activity"/>
    <property type="evidence" value="ECO:0007669"/>
    <property type="project" value="TreeGrafter"/>
</dbReference>